<dbReference type="EC" id="2.8.1.4" evidence="13 18"/>
<evidence type="ECO:0000256" key="1">
    <source>
        <dbReference type="ARBA" id="ARBA00004496"/>
    </source>
</evidence>
<dbReference type="GO" id="GO:0000049">
    <property type="term" value="F:tRNA binding"/>
    <property type="evidence" value="ECO:0007669"/>
    <property type="project" value="UniProtKB-UniRule"/>
</dbReference>
<comment type="function">
    <text evidence="11 18">Catalyzes the ATP-dependent transfer of a sulfur to tRNA to produce 4-thiouridine in position 8 of tRNAs, which functions as a near-UV photosensor. Also catalyzes the transfer of sulfur to the sulfur carrier protein ThiS, forming ThiS-thiocarboxylate. This is a step in the synthesis of thiazole, in the thiamine biosynthesis pathway. The sulfur is donated as persulfide by IscS.</text>
</comment>
<dbReference type="GO" id="GO:0005829">
    <property type="term" value="C:cytosol"/>
    <property type="evidence" value="ECO:0007669"/>
    <property type="project" value="TreeGrafter"/>
</dbReference>
<dbReference type="GO" id="GO:0140741">
    <property type="term" value="F:tRNA-uracil-4 sulfurtransferase activity"/>
    <property type="evidence" value="ECO:0007669"/>
    <property type="project" value="UniProtKB-EC"/>
</dbReference>
<feature type="binding site" evidence="18">
    <location>
        <position position="287"/>
    </location>
    <ligand>
        <name>ATP</name>
        <dbReference type="ChEBI" id="CHEBI:30616"/>
    </ligand>
</feature>
<dbReference type="InterPro" id="IPR050102">
    <property type="entry name" value="tRNA_sulfurtransferase_ThiI"/>
</dbReference>
<dbReference type="Gene3D" id="3.40.50.620">
    <property type="entry name" value="HUPs"/>
    <property type="match status" value="1"/>
</dbReference>
<dbReference type="GO" id="GO:0005524">
    <property type="term" value="F:ATP binding"/>
    <property type="evidence" value="ECO:0007669"/>
    <property type="project" value="UniProtKB-UniRule"/>
</dbReference>
<dbReference type="GO" id="GO:0002937">
    <property type="term" value="P:tRNA 4-thiouridine biosynthesis"/>
    <property type="evidence" value="ECO:0007669"/>
    <property type="project" value="TreeGrafter"/>
</dbReference>
<comment type="subcellular location">
    <subcellularLocation>
        <location evidence="1 18">Cytoplasm</location>
    </subcellularLocation>
</comment>
<evidence type="ECO:0000256" key="11">
    <source>
        <dbReference type="ARBA" id="ARBA00058382"/>
    </source>
</evidence>
<dbReference type="InterPro" id="IPR049962">
    <property type="entry name" value="THUMP_ThiI"/>
</dbReference>
<gene>
    <name evidence="18 20" type="primary">thiI</name>
    <name evidence="20" type="ORF">J3U87_21130</name>
</gene>
<keyword evidence="21" id="KW-1185">Reference proteome</keyword>
<keyword evidence="7 18" id="KW-0694">RNA-binding</keyword>
<dbReference type="InterPro" id="IPR054173">
    <property type="entry name" value="ThiI_fer"/>
</dbReference>
<dbReference type="Pfam" id="PF22025">
    <property type="entry name" value="ThiI_fer"/>
    <property type="match status" value="1"/>
</dbReference>
<evidence type="ECO:0000313" key="20">
    <source>
        <dbReference type="EMBL" id="QTD48096.1"/>
    </source>
</evidence>
<comment type="pathway">
    <text evidence="18">Cofactor biosynthesis; thiamine diphosphate biosynthesis.</text>
</comment>
<dbReference type="PANTHER" id="PTHR43209">
    <property type="entry name" value="TRNA SULFURTRANSFERASE"/>
    <property type="match status" value="1"/>
</dbReference>
<dbReference type="GO" id="GO:0004810">
    <property type="term" value="F:CCA tRNA nucleotidyltransferase activity"/>
    <property type="evidence" value="ECO:0007669"/>
    <property type="project" value="InterPro"/>
</dbReference>
<evidence type="ECO:0000256" key="10">
    <source>
        <dbReference type="ARBA" id="ARBA00052330"/>
    </source>
</evidence>
<accession>A0A8A4TDU1</accession>
<evidence type="ECO:0000256" key="13">
    <source>
        <dbReference type="ARBA" id="ARBA00066827"/>
    </source>
</evidence>
<proteinExistence type="inferred from homology"/>
<organism evidence="20 21">
    <name type="scientific">Sulfidibacter corallicola</name>
    <dbReference type="NCBI Taxonomy" id="2818388"/>
    <lineage>
        <taxon>Bacteria</taxon>
        <taxon>Pseudomonadati</taxon>
        <taxon>Acidobacteriota</taxon>
        <taxon>Holophagae</taxon>
        <taxon>Acanthopleuribacterales</taxon>
        <taxon>Acanthopleuribacteraceae</taxon>
        <taxon>Sulfidibacter</taxon>
    </lineage>
</organism>
<evidence type="ECO:0000256" key="3">
    <source>
        <dbReference type="ARBA" id="ARBA00022555"/>
    </source>
</evidence>
<dbReference type="RefSeq" id="WP_237377757.1">
    <property type="nucleotide sequence ID" value="NZ_CP071793.1"/>
</dbReference>
<dbReference type="Gene3D" id="3.30.2130.30">
    <property type="match status" value="1"/>
</dbReference>
<dbReference type="GO" id="GO:0052837">
    <property type="term" value="P:thiazole biosynthetic process"/>
    <property type="evidence" value="ECO:0007669"/>
    <property type="project" value="TreeGrafter"/>
</dbReference>
<dbReference type="Pfam" id="PF02568">
    <property type="entry name" value="ThiI"/>
    <property type="match status" value="1"/>
</dbReference>
<dbReference type="SMART" id="SM00981">
    <property type="entry name" value="THUMP"/>
    <property type="match status" value="1"/>
</dbReference>
<evidence type="ECO:0000256" key="15">
    <source>
        <dbReference type="ARBA" id="ARBA00075337"/>
    </source>
</evidence>
<dbReference type="SUPFAM" id="SSF143437">
    <property type="entry name" value="THUMP domain-like"/>
    <property type="match status" value="1"/>
</dbReference>
<dbReference type="CDD" id="cd11716">
    <property type="entry name" value="THUMP_ThiI"/>
    <property type="match status" value="1"/>
</dbReference>
<keyword evidence="2 18" id="KW-0963">Cytoplasm</keyword>
<dbReference type="Pfam" id="PF02926">
    <property type="entry name" value="THUMP"/>
    <property type="match status" value="1"/>
</dbReference>
<dbReference type="HAMAP" id="MF_00021">
    <property type="entry name" value="ThiI"/>
    <property type="match status" value="1"/>
</dbReference>
<dbReference type="PROSITE" id="PS51165">
    <property type="entry name" value="THUMP"/>
    <property type="match status" value="1"/>
</dbReference>
<evidence type="ECO:0000256" key="7">
    <source>
        <dbReference type="ARBA" id="ARBA00022884"/>
    </source>
</evidence>
<keyword evidence="5 18" id="KW-0547">Nucleotide-binding</keyword>
<dbReference type="Proteomes" id="UP000663929">
    <property type="component" value="Chromosome"/>
</dbReference>
<dbReference type="NCBIfam" id="TIGR00342">
    <property type="entry name" value="tRNA uracil 4-sulfurtransferase ThiI"/>
    <property type="match status" value="1"/>
</dbReference>
<dbReference type="AlphaFoldDB" id="A0A8A4TDU1"/>
<evidence type="ECO:0000256" key="9">
    <source>
        <dbReference type="ARBA" id="ARBA00050570"/>
    </source>
</evidence>
<evidence type="ECO:0000256" key="12">
    <source>
        <dbReference type="ARBA" id="ARBA00061472"/>
    </source>
</evidence>
<evidence type="ECO:0000256" key="2">
    <source>
        <dbReference type="ARBA" id="ARBA00022490"/>
    </source>
</evidence>
<evidence type="ECO:0000256" key="4">
    <source>
        <dbReference type="ARBA" id="ARBA00022679"/>
    </source>
</evidence>
<keyword evidence="3 18" id="KW-0820">tRNA-binding</keyword>
<dbReference type="EMBL" id="CP071793">
    <property type="protein sequence ID" value="QTD48096.1"/>
    <property type="molecule type" value="Genomic_DNA"/>
</dbReference>
<dbReference type="GO" id="GO:0009229">
    <property type="term" value="P:thiamine diphosphate biosynthetic process"/>
    <property type="evidence" value="ECO:0007669"/>
    <property type="project" value="UniProtKB-UniRule"/>
</dbReference>
<feature type="binding site" evidence="18">
    <location>
        <position position="265"/>
    </location>
    <ligand>
        <name>ATP</name>
        <dbReference type="ChEBI" id="CHEBI:30616"/>
    </ligand>
</feature>
<evidence type="ECO:0000256" key="16">
    <source>
        <dbReference type="ARBA" id="ARBA00077849"/>
    </source>
</evidence>
<feature type="binding site" evidence="18">
    <location>
        <begin position="208"/>
        <end position="209"/>
    </location>
    <ligand>
        <name>ATP</name>
        <dbReference type="ChEBI" id="CHEBI:30616"/>
    </ligand>
</feature>
<dbReference type="InterPro" id="IPR020536">
    <property type="entry name" value="ThiI_AANH"/>
</dbReference>
<feature type="binding site" evidence="18">
    <location>
        <begin position="183"/>
        <end position="184"/>
    </location>
    <ligand>
        <name>ATP</name>
        <dbReference type="ChEBI" id="CHEBI:30616"/>
    </ligand>
</feature>
<dbReference type="FunFam" id="3.40.50.620:FF:000053">
    <property type="entry name" value="Probable tRNA sulfurtransferase"/>
    <property type="match status" value="1"/>
</dbReference>
<dbReference type="PANTHER" id="PTHR43209:SF1">
    <property type="entry name" value="TRNA SULFURTRANSFERASE"/>
    <property type="match status" value="1"/>
</dbReference>
<feature type="domain" description="THUMP" evidence="19">
    <location>
        <begin position="60"/>
        <end position="165"/>
    </location>
</feature>
<reference evidence="20" key="1">
    <citation type="submission" date="2021-03" db="EMBL/GenBank/DDBJ databases">
        <title>Acanthopleuribacteraceae sp. M133.</title>
        <authorList>
            <person name="Wang G."/>
        </authorList>
    </citation>
    <scope>NUCLEOTIDE SEQUENCE</scope>
    <source>
        <strain evidence="20">M133</strain>
    </source>
</reference>
<evidence type="ECO:0000313" key="21">
    <source>
        <dbReference type="Proteomes" id="UP000663929"/>
    </source>
</evidence>
<dbReference type="GO" id="GO:0009228">
    <property type="term" value="P:thiamine biosynthetic process"/>
    <property type="evidence" value="ECO:0007669"/>
    <property type="project" value="UniProtKB-KW"/>
</dbReference>
<name>A0A8A4TDU1_SULCO</name>
<keyword evidence="8 18" id="KW-0784">Thiamine biosynthesis</keyword>
<evidence type="ECO:0000256" key="6">
    <source>
        <dbReference type="ARBA" id="ARBA00022840"/>
    </source>
</evidence>
<dbReference type="InterPro" id="IPR049961">
    <property type="entry name" value="ThiI_N"/>
</dbReference>
<dbReference type="UniPathway" id="UPA00060"/>
<keyword evidence="4 18" id="KW-0808">Transferase</keyword>
<dbReference type="InterPro" id="IPR003720">
    <property type="entry name" value="tRNA_STrfase"/>
</dbReference>
<dbReference type="KEGG" id="scor:J3U87_21130"/>
<dbReference type="CDD" id="cd01712">
    <property type="entry name" value="PPase_ThiI"/>
    <property type="match status" value="1"/>
</dbReference>
<evidence type="ECO:0000256" key="8">
    <source>
        <dbReference type="ARBA" id="ARBA00022977"/>
    </source>
</evidence>
<keyword evidence="6 18" id="KW-0067">ATP-binding</keyword>
<feature type="binding site" evidence="18">
    <location>
        <position position="296"/>
    </location>
    <ligand>
        <name>ATP</name>
        <dbReference type="ChEBI" id="CHEBI:30616"/>
    </ligand>
</feature>
<comment type="similarity">
    <text evidence="12 18">Belongs to the ThiI family.</text>
</comment>
<evidence type="ECO:0000256" key="14">
    <source>
        <dbReference type="ARBA" id="ARBA00071867"/>
    </source>
</evidence>
<comment type="catalytic activity">
    <reaction evidence="10 18">
        <text>[ThiS sulfur-carrier protein]-C-terminal Gly-Gly-AMP + S-sulfanyl-L-cysteinyl-[cysteine desulfurase] + AH2 = [ThiS sulfur-carrier protein]-C-terminal-Gly-aminoethanethioate + L-cysteinyl-[cysteine desulfurase] + A + AMP + 2 H(+)</text>
        <dbReference type="Rhea" id="RHEA:43340"/>
        <dbReference type="Rhea" id="RHEA-COMP:12157"/>
        <dbReference type="Rhea" id="RHEA-COMP:12158"/>
        <dbReference type="Rhea" id="RHEA-COMP:12910"/>
        <dbReference type="Rhea" id="RHEA-COMP:19908"/>
        <dbReference type="ChEBI" id="CHEBI:13193"/>
        <dbReference type="ChEBI" id="CHEBI:15378"/>
        <dbReference type="ChEBI" id="CHEBI:17499"/>
        <dbReference type="ChEBI" id="CHEBI:29950"/>
        <dbReference type="ChEBI" id="CHEBI:61963"/>
        <dbReference type="ChEBI" id="CHEBI:90618"/>
        <dbReference type="ChEBI" id="CHEBI:232372"/>
        <dbReference type="ChEBI" id="CHEBI:456215"/>
    </reaction>
</comment>
<comment type="catalytic activity">
    <reaction evidence="9 18">
        <text>[ThiI sulfur-carrier protein]-S-sulfanyl-L-cysteine + a uridine in tRNA + 2 reduced [2Fe-2S]-[ferredoxin] + ATP + H(+) = [ThiI sulfur-carrier protein]-L-cysteine + a 4-thiouridine in tRNA + 2 oxidized [2Fe-2S]-[ferredoxin] + AMP + diphosphate</text>
        <dbReference type="Rhea" id="RHEA:24176"/>
        <dbReference type="Rhea" id="RHEA-COMP:10000"/>
        <dbReference type="Rhea" id="RHEA-COMP:10001"/>
        <dbReference type="Rhea" id="RHEA-COMP:13337"/>
        <dbReference type="Rhea" id="RHEA-COMP:13338"/>
        <dbReference type="Rhea" id="RHEA-COMP:13339"/>
        <dbReference type="Rhea" id="RHEA-COMP:13340"/>
        <dbReference type="ChEBI" id="CHEBI:15378"/>
        <dbReference type="ChEBI" id="CHEBI:29950"/>
        <dbReference type="ChEBI" id="CHEBI:30616"/>
        <dbReference type="ChEBI" id="CHEBI:33019"/>
        <dbReference type="ChEBI" id="CHEBI:33737"/>
        <dbReference type="ChEBI" id="CHEBI:33738"/>
        <dbReference type="ChEBI" id="CHEBI:61963"/>
        <dbReference type="ChEBI" id="CHEBI:65315"/>
        <dbReference type="ChEBI" id="CHEBI:136798"/>
        <dbReference type="ChEBI" id="CHEBI:456215"/>
        <dbReference type="EC" id="2.8.1.4"/>
    </reaction>
</comment>
<dbReference type="InterPro" id="IPR014729">
    <property type="entry name" value="Rossmann-like_a/b/a_fold"/>
</dbReference>
<dbReference type="InterPro" id="IPR004114">
    <property type="entry name" value="THUMP_dom"/>
</dbReference>
<sequence>MSDKPSAYVLRFGELALKGRNQDRFVDDLIKIVKPRVKHLGGKLEKRHKKVLLRTEAEPEDVRKALSTVFGLSGISPIWIVGHDIEVIKEKAWELMAPHCNSDKTFAVRGRRANKRYPMNSMDLQLELAGFLLDQGLDLKVDLKHPDLPLTVSIELKETWLYLDTWPGLGGLPVNGKTKHGLLLSGGIDSPVAGHLIQKRGGSIDAIYFHTPPFTVEAAREKVVDLANVLARYQNGLTLYVVNFTALMKTLRAECLDKYMVVLTRRFMMRVAVALLEKVNGQSIVTGESLGQVASQTIENITAINEGVPLPILRPLIGMDKTEIIRISEHMSAYPISIQPFEDCCSLFSPKEPVTRASLKVVHREERKLDIEALVAEAVEHTEALAIEARFPIAEST</sequence>
<dbReference type="SUPFAM" id="SSF52402">
    <property type="entry name" value="Adenine nucleotide alpha hydrolases-like"/>
    <property type="match status" value="1"/>
</dbReference>
<evidence type="ECO:0000259" key="19">
    <source>
        <dbReference type="PROSITE" id="PS51165"/>
    </source>
</evidence>
<evidence type="ECO:0000256" key="5">
    <source>
        <dbReference type="ARBA" id="ARBA00022741"/>
    </source>
</evidence>
<evidence type="ECO:0000256" key="18">
    <source>
        <dbReference type="HAMAP-Rule" id="MF_00021"/>
    </source>
</evidence>
<protein>
    <recommendedName>
        <fullName evidence="14 18">Probable tRNA sulfurtransferase</fullName>
        <ecNumber evidence="13 18">2.8.1.4</ecNumber>
    </recommendedName>
    <alternativeName>
        <fullName evidence="15 18">Sulfur carrier protein ThiS sulfurtransferase</fullName>
    </alternativeName>
    <alternativeName>
        <fullName evidence="16 18">Thiamine biosynthesis protein ThiI</fullName>
    </alternativeName>
    <alternativeName>
        <fullName evidence="17 18">tRNA 4-thiouridine synthase</fullName>
    </alternativeName>
</protein>
<evidence type="ECO:0000256" key="17">
    <source>
        <dbReference type="ARBA" id="ARBA00080570"/>
    </source>
</evidence>